<dbReference type="HOGENOM" id="CLU_3034663_0_0_1"/>
<dbReference type="AlphaFoldDB" id="B7P492"/>
<proteinExistence type="predicted"/>
<reference evidence="1 3" key="1">
    <citation type="submission" date="2008-03" db="EMBL/GenBank/DDBJ databases">
        <title>Annotation of Ixodes scapularis.</title>
        <authorList>
            <consortium name="Ixodes scapularis Genome Project Consortium"/>
            <person name="Caler E."/>
            <person name="Hannick L.I."/>
            <person name="Bidwell S."/>
            <person name="Joardar V."/>
            <person name="Thiagarajan M."/>
            <person name="Amedeo P."/>
            <person name="Galinsky K.J."/>
            <person name="Schobel S."/>
            <person name="Inman J."/>
            <person name="Hostetler J."/>
            <person name="Miller J."/>
            <person name="Hammond M."/>
            <person name="Megy K."/>
            <person name="Lawson D."/>
            <person name="Kodira C."/>
            <person name="Sutton G."/>
            <person name="Meyer J."/>
            <person name="Hill C.A."/>
            <person name="Birren B."/>
            <person name="Nene V."/>
            <person name="Collins F."/>
            <person name="Alarcon-Chaidez F."/>
            <person name="Wikel S."/>
            <person name="Strausberg R."/>
        </authorList>
    </citation>
    <scope>NUCLEOTIDE SEQUENCE [LARGE SCALE GENOMIC DNA]</scope>
    <source>
        <strain evidence="3">Wikel</strain>
        <strain evidence="1">Wikel colony</strain>
    </source>
</reference>
<reference evidence="2" key="2">
    <citation type="submission" date="2020-05" db="UniProtKB">
        <authorList>
            <consortium name="EnsemblMetazoa"/>
        </authorList>
    </citation>
    <scope>IDENTIFICATION</scope>
    <source>
        <strain evidence="2">wikel</strain>
    </source>
</reference>
<dbReference type="Proteomes" id="UP000001555">
    <property type="component" value="Unassembled WGS sequence"/>
</dbReference>
<accession>B7P492</accession>
<sequence length="55" mass="6291">MVVASRCKSFSEAVEGREDQSLFEVFSEFVREFFNIVNILISKIQRVVSGTVPKH</sequence>
<dbReference type="EMBL" id="ABJB010268212">
    <property type="status" value="NOT_ANNOTATED_CDS"/>
    <property type="molecule type" value="Genomic_DNA"/>
</dbReference>
<organism>
    <name type="scientific">Ixodes scapularis</name>
    <name type="common">Black-legged tick</name>
    <name type="synonym">Deer tick</name>
    <dbReference type="NCBI Taxonomy" id="6945"/>
    <lineage>
        <taxon>Eukaryota</taxon>
        <taxon>Metazoa</taxon>
        <taxon>Ecdysozoa</taxon>
        <taxon>Arthropoda</taxon>
        <taxon>Chelicerata</taxon>
        <taxon>Arachnida</taxon>
        <taxon>Acari</taxon>
        <taxon>Parasitiformes</taxon>
        <taxon>Ixodida</taxon>
        <taxon>Ixodoidea</taxon>
        <taxon>Ixodidae</taxon>
        <taxon>Ixodinae</taxon>
        <taxon>Ixodes</taxon>
    </lineage>
</organism>
<keyword evidence="3" id="KW-1185">Reference proteome</keyword>
<dbReference type="PaxDb" id="6945-B7P492"/>
<name>B7P492_IXOSC</name>
<dbReference type="InParanoid" id="B7P492"/>
<evidence type="ECO:0000313" key="2">
    <source>
        <dbReference type="EnsemblMetazoa" id="ISCW015832-PA"/>
    </source>
</evidence>
<dbReference type="EMBL" id="DS634350">
    <property type="protein sequence ID" value="EEC01414.1"/>
    <property type="molecule type" value="Genomic_DNA"/>
</dbReference>
<gene>
    <name evidence="1" type="ORF">IscW_ISCW015832</name>
</gene>
<dbReference type="EnsemblMetazoa" id="ISCW015832-RA">
    <property type="protein sequence ID" value="ISCW015832-PA"/>
    <property type="gene ID" value="ISCW015832"/>
</dbReference>
<evidence type="ECO:0000313" key="3">
    <source>
        <dbReference type="Proteomes" id="UP000001555"/>
    </source>
</evidence>
<dbReference type="VEuPathDB" id="VectorBase:ISCW015832"/>
<evidence type="ECO:0000313" key="1">
    <source>
        <dbReference type="EMBL" id="EEC01414.1"/>
    </source>
</evidence>
<protein>
    <submittedName>
        <fullName evidence="1 2">Uncharacterized protein</fullName>
    </submittedName>
</protein>